<dbReference type="InterPro" id="IPR046466">
    <property type="entry name" value="Borealin_C"/>
</dbReference>
<keyword evidence="8" id="KW-0131">Cell cycle</keyword>
<evidence type="ECO:0000313" key="13">
    <source>
        <dbReference type="EMBL" id="GES90763.1"/>
    </source>
</evidence>
<evidence type="ECO:0000313" key="12">
    <source>
        <dbReference type="EMBL" id="GBC04160.1"/>
    </source>
</evidence>
<evidence type="ECO:0000256" key="2">
    <source>
        <dbReference type="ARBA" id="ARBA00004584"/>
    </source>
</evidence>
<reference evidence="12 14" key="1">
    <citation type="submission" date="2017-11" db="EMBL/GenBank/DDBJ databases">
        <title>The genome of Rhizophagus clarus HR1 reveals common genetic basis of auxotrophy among arbuscular mycorrhizal fungi.</title>
        <authorList>
            <person name="Kobayashi Y."/>
        </authorList>
    </citation>
    <scope>NUCLEOTIDE SEQUENCE [LARGE SCALE GENOMIC DNA]</scope>
    <source>
        <strain evidence="12 14">HR1</strain>
    </source>
</reference>
<dbReference type="PANTHER" id="PTHR16040">
    <property type="entry name" value="AUSTRALIN, ISOFORM A-RELATED"/>
    <property type="match status" value="1"/>
</dbReference>
<keyword evidence="7" id="KW-0539">Nucleus</keyword>
<dbReference type="Proteomes" id="UP000247702">
    <property type="component" value="Unassembled WGS sequence"/>
</dbReference>
<dbReference type="AlphaFoldDB" id="A0A2Z6S4U5"/>
<dbReference type="GO" id="GO:0000775">
    <property type="term" value="C:chromosome, centromeric region"/>
    <property type="evidence" value="ECO:0007669"/>
    <property type="project" value="UniProtKB-SubCell"/>
</dbReference>
<evidence type="ECO:0000256" key="7">
    <source>
        <dbReference type="ARBA" id="ARBA00023242"/>
    </source>
</evidence>
<accession>A0A2Z6S4U5</accession>
<dbReference type="GO" id="GO:0005634">
    <property type="term" value="C:nucleus"/>
    <property type="evidence" value="ECO:0007669"/>
    <property type="project" value="UniProtKB-SubCell"/>
</dbReference>
<dbReference type="GO" id="GO:0051233">
    <property type="term" value="C:spindle midzone"/>
    <property type="evidence" value="ECO:0007669"/>
    <property type="project" value="TreeGrafter"/>
</dbReference>
<evidence type="ECO:0000256" key="5">
    <source>
        <dbReference type="ARBA" id="ARBA00022618"/>
    </source>
</evidence>
<comment type="similarity">
    <text evidence="3">Belongs to the borealin family.</text>
</comment>
<dbReference type="GO" id="GO:0051301">
    <property type="term" value="P:cell division"/>
    <property type="evidence" value="ECO:0007669"/>
    <property type="project" value="UniProtKB-KW"/>
</dbReference>
<dbReference type="EMBL" id="BLAL01000196">
    <property type="protein sequence ID" value="GES90763.1"/>
    <property type="molecule type" value="Genomic_DNA"/>
</dbReference>
<dbReference type="PANTHER" id="PTHR16040:SF7">
    <property type="entry name" value="AUSTRALIN, ISOFORM A-RELATED"/>
    <property type="match status" value="1"/>
</dbReference>
<feature type="domain" description="Borealin C-terminal" evidence="11">
    <location>
        <begin position="148"/>
        <end position="254"/>
    </location>
</feature>
<dbReference type="Proteomes" id="UP000615446">
    <property type="component" value="Unassembled WGS sequence"/>
</dbReference>
<comment type="caution">
    <text evidence="12">The sequence shown here is derived from an EMBL/GenBank/DDBJ whole genome shotgun (WGS) entry which is preliminary data.</text>
</comment>
<feature type="domain" description="Borealin N-terminal" evidence="10">
    <location>
        <begin position="20"/>
        <end position="74"/>
    </location>
</feature>
<proteinExistence type="inferred from homology"/>
<evidence type="ECO:0000259" key="11">
    <source>
        <dbReference type="Pfam" id="PF10512"/>
    </source>
</evidence>
<reference evidence="13" key="2">
    <citation type="submission" date="2019-10" db="EMBL/GenBank/DDBJ databases">
        <title>Conservation and host-specific expression of non-tandemly repeated heterogenous ribosome RNA gene in arbuscular mycorrhizal fungi.</title>
        <authorList>
            <person name="Maeda T."/>
            <person name="Kobayashi Y."/>
            <person name="Nakagawa T."/>
            <person name="Ezawa T."/>
            <person name="Yamaguchi K."/>
            <person name="Bino T."/>
            <person name="Nishimoto Y."/>
            <person name="Shigenobu S."/>
            <person name="Kawaguchi M."/>
        </authorList>
    </citation>
    <scope>NUCLEOTIDE SEQUENCE</scope>
    <source>
        <strain evidence="13">HR1</strain>
    </source>
</reference>
<evidence type="ECO:0000256" key="3">
    <source>
        <dbReference type="ARBA" id="ARBA00009914"/>
    </source>
</evidence>
<dbReference type="OrthoDB" id="2392550at2759"/>
<protein>
    <submittedName>
        <fullName evidence="12">Uncharacterized protein</fullName>
    </submittedName>
</protein>
<organism evidence="12 14">
    <name type="scientific">Rhizophagus clarus</name>
    <dbReference type="NCBI Taxonomy" id="94130"/>
    <lineage>
        <taxon>Eukaryota</taxon>
        <taxon>Fungi</taxon>
        <taxon>Fungi incertae sedis</taxon>
        <taxon>Mucoromycota</taxon>
        <taxon>Glomeromycotina</taxon>
        <taxon>Glomeromycetes</taxon>
        <taxon>Glomerales</taxon>
        <taxon>Glomeraceae</taxon>
        <taxon>Rhizophagus</taxon>
    </lineage>
</organism>
<comment type="subcellular location">
    <subcellularLocation>
        <location evidence="2">Chromosome</location>
        <location evidence="2">Centromere</location>
    </subcellularLocation>
    <subcellularLocation>
        <location evidence="1">Nucleus</location>
    </subcellularLocation>
</comment>
<gene>
    <name evidence="13" type="ORF">RCL2_001759200</name>
    <name evidence="12" type="ORF">RclHR1_05540013</name>
</gene>
<keyword evidence="5" id="KW-0132">Cell division</keyword>
<name>A0A2Z6S4U5_9GLOM</name>
<sequence>MEWPELLNPDYQILGITVEQRQIFLDALEKEMRARIQRLRREAEVHAKRYIARCEKEINSLPKEIRQMPLDVFINIYHADPSEYFEKQRNAYDAQITSVTPLNSKRTWASRYLNKKAGNEIESESLSKKRTGRDIIRPIVAKKELSENKVSRNKSSHAKHTRLDKVYNGLRYPEPGERIISLQGTPIFNPFSIFKNEKKDNPFIVGGKGSKPLVIPLEDGKIIESPSQIQEMTHEKKREVKDKIMLLQKELNKFSSELNK</sequence>
<keyword evidence="9" id="KW-0137">Centromere</keyword>
<keyword evidence="14" id="KW-1185">Reference proteome</keyword>
<dbReference type="Pfam" id="PF10512">
    <property type="entry name" value="Borealin"/>
    <property type="match status" value="1"/>
</dbReference>
<keyword evidence="6" id="KW-0498">Mitosis</keyword>
<dbReference type="Pfam" id="PF10444">
    <property type="entry name" value="Nbl1_Borealin_N"/>
    <property type="match status" value="1"/>
</dbReference>
<evidence type="ECO:0000256" key="4">
    <source>
        <dbReference type="ARBA" id="ARBA00022454"/>
    </source>
</evidence>
<dbReference type="GO" id="GO:0032133">
    <property type="term" value="C:chromosome passenger complex"/>
    <property type="evidence" value="ECO:0007669"/>
    <property type="project" value="TreeGrafter"/>
</dbReference>
<evidence type="ECO:0000256" key="6">
    <source>
        <dbReference type="ARBA" id="ARBA00022776"/>
    </source>
</evidence>
<evidence type="ECO:0000256" key="9">
    <source>
        <dbReference type="ARBA" id="ARBA00023328"/>
    </source>
</evidence>
<evidence type="ECO:0000256" key="8">
    <source>
        <dbReference type="ARBA" id="ARBA00023306"/>
    </source>
</evidence>
<keyword evidence="4" id="KW-0158">Chromosome</keyword>
<dbReference type="GO" id="GO:0000070">
    <property type="term" value="P:mitotic sister chromatid segregation"/>
    <property type="evidence" value="ECO:0007669"/>
    <property type="project" value="TreeGrafter"/>
</dbReference>
<evidence type="ECO:0000256" key="1">
    <source>
        <dbReference type="ARBA" id="ARBA00004123"/>
    </source>
</evidence>
<dbReference type="InterPro" id="IPR018851">
    <property type="entry name" value="Borealin_N"/>
</dbReference>
<dbReference type="EMBL" id="BEXD01003931">
    <property type="protein sequence ID" value="GBC04160.1"/>
    <property type="molecule type" value="Genomic_DNA"/>
</dbReference>
<evidence type="ECO:0000313" key="14">
    <source>
        <dbReference type="Proteomes" id="UP000247702"/>
    </source>
</evidence>
<dbReference type="InterPro" id="IPR018867">
    <property type="entry name" value="Cell_div_borealin"/>
</dbReference>
<evidence type="ECO:0000259" key="10">
    <source>
        <dbReference type="Pfam" id="PF10444"/>
    </source>
</evidence>